<keyword evidence="3" id="KW-1185">Reference proteome</keyword>
<accession>A0A8J5K4Q6</accession>
<sequence length="234" mass="26975">MTRGVRHVIRGFNIPEEDVQDMDADDIEAVSSQDMEAMKHQSSQIEFYAKRFQSHKRKKTIEQKYFKDYKPKEDNLLTWAMKEQLRYLHSTDPDMGNKETHPVPALGPDQILSTLETLKFHNDEEPYTKKAVRPKNKLPRAPKMRGGSFSSIIKDYELQASQLRENSNDKQQDSPSSSVSGSLDILKIISGTPKYEGTYTSVTFPAAHKPKENKKYKKGEKMMTFHEFIKNKTA</sequence>
<dbReference type="EMBL" id="JAHLQT010024908">
    <property type="protein sequence ID" value="KAG7164889.1"/>
    <property type="molecule type" value="Genomic_DNA"/>
</dbReference>
<dbReference type="AlphaFoldDB" id="A0A8J5K4Q6"/>
<gene>
    <name evidence="2" type="ORF">Hamer_G017291</name>
</gene>
<protein>
    <submittedName>
        <fullName evidence="2">Uncharacterized protein</fullName>
    </submittedName>
</protein>
<reference evidence="2" key="1">
    <citation type="journal article" date="2021" name="Sci. Adv.">
        <title>The American lobster genome reveals insights on longevity, neural, and immune adaptations.</title>
        <authorList>
            <person name="Polinski J.M."/>
            <person name="Zimin A.V."/>
            <person name="Clark K.F."/>
            <person name="Kohn A.B."/>
            <person name="Sadowski N."/>
            <person name="Timp W."/>
            <person name="Ptitsyn A."/>
            <person name="Khanna P."/>
            <person name="Romanova D.Y."/>
            <person name="Williams P."/>
            <person name="Greenwood S.J."/>
            <person name="Moroz L.L."/>
            <person name="Walt D.R."/>
            <person name="Bodnar A.G."/>
        </authorList>
    </citation>
    <scope>NUCLEOTIDE SEQUENCE</scope>
    <source>
        <strain evidence="2">GMGI-L3</strain>
    </source>
</reference>
<evidence type="ECO:0000313" key="2">
    <source>
        <dbReference type="EMBL" id="KAG7164889.1"/>
    </source>
</evidence>
<feature type="compositionally biased region" description="Basic residues" evidence="1">
    <location>
        <begin position="130"/>
        <end position="143"/>
    </location>
</feature>
<evidence type="ECO:0000256" key="1">
    <source>
        <dbReference type="SAM" id="MobiDB-lite"/>
    </source>
</evidence>
<dbReference type="Proteomes" id="UP000747542">
    <property type="component" value="Unassembled WGS sequence"/>
</dbReference>
<name>A0A8J5K4Q6_HOMAM</name>
<proteinExistence type="predicted"/>
<feature type="region of interest" description="Disordered" evidence="1">
    <location>
        <begin position="126"/>
        <end position="146"/>
    </location>
</feature>
<evidence type="ECO:0000313" key="3">
    <source>
        <dbReference type="Proteomes" id="UP000747542"/>
    </source>
</evidence>
<comment type="caution">
    <text evidence="2">The sequence shown here is derived from an EMBL/GenBank/DDBJ whole genome shotgun (WGS) entry which is preliminary data.</text>
</comment>
<organism evidence="2 3">
    <name type="scientific">Homarus americanus</name>
    <name type="common">American lobster</name>
    <dbReference type="NCBI Taxonomy" id="6706"/>
    <lineage>
        <taxon>Eukaryota</taxon>
        <taxon>Metazoa</taxon>
        <taxon>Ecdysozoa</taxon>
        <taxon>Arthropoda</taxon>
        <taxon>Crustacea</taxon>
        <taxon>Multicrustacea</taxon>
        <taxon>Malacostraca</taxon>
        <taxon>Eumalacostraca</taxon>
        <taxon>Eucarida</taxon>
        <taxon>Decapoda</taxon>
        <taxon>Pleocyemata</taxon>
        <taxon>Astacidea</taxon>
        <taxon>Nephropoidea</taxon>
        <taxon>Nephropidae</taxon>
        <taxon>Homarus</taxon>
    </lineage>
</organism>